<gene>
    <name evidence="2" type="ORF">A2125_01335</name>
</gene>
<feature type="transmembrane region" description="Helical" evidence="1">
    <location>
        <begin position="378"/>
        <end position="398"/>
    </location>
</feature>
<name>A0A1F7WR12_9BACT</name>
<evidence type="ECO:0000313" key="2">
    <source>
        <dbReference type="EMBL" id="OGM05256.1"/>
    </source>
</evidence>
<sequence length="469" mass="51275">MSKLAPLGKKEFPQAPSLLKLIGPSFIILGVGLGSGELILWPYLVSNFGLGIIWAAILGITMQFFINMEVERYTLARGESVFVGMTRKFGRFTPYWFMATTIIPWMWPGILASSATLVAKVLGISYSSFIGIVLLLIMGGVYSLGTVVYKTQETFQKAIILLGVPFIFIITLILAKSSHWQALALGIAGRGEGFNFLPEALPLATFLGALAYAGAGGNLNLAQSLYIREKGYGMGKYAGKIINILTGKKQNIELTGNSFDVSSQNLKNFKTWWRRINIEHGIVFLATGAFTMLLLALLAYAAVYKAPGVETSINFVIDEGLIIGRETFPLMGTLFMGMAALMLFGTQFSVYGSNARMASENLVIANQEKFKVENLPKYFYLFLWLQIAAGIIILAAGFTEPLALVVTGAVLNAISMFIYSGLILYLNLTSLEKPLRPSLFRIIGVAFAFLFYGGFGGFVIVQNLSKVFQ</sequence>
<keyword evidence="1" id="KW-0472">Membrane</keyword>
<accession>A0A1F7WR12</accession>
<evidence type="ECO:0000313" key="3">
    <source>
        <dbReference type="Proteomes" id="UP000178812"/>
    </source>
</evidence>
<feature type="transmembrane region" description="Helical" evidence="1">
    <location>
        <begin position="200"/>
        <end position="221"/>
    </location>
</feature>
<feature type="transmembrane region" description="Helical" evidence="1">
    <location>
        <begin position="282"/>
        <end position="303"/>
    </location>
</feature>
<keyword evidence="1" id="KW-0812">Transmembrane</keyword>
<evidence type="ECO:0008006" key="4">
    <source>
        <dbReference type="Google" id="ProtNLM"/>
    </source>
</evidence>
<reference evidence="2 3" key="1">
    <citation type="journal article" date="2016" name="Nat. Commun.">
        <title>Thousands of microbial genomes shed light on interconnected biogeochemical processes in an aquifer system.</title>
        <authorList>
            <person name="Anantharaman K."/>
            <person name="Brown C.T."/>
            <person name="Hug L.A."/>
            <person name="Sharon I."/>
            <person name="Castelle C.J."/>
            <person name="Probst A.J."/>
            <person name="Thomas B.C."/>
            <person name="Singh A."/>
            <person name="Wilkins M.J."/>
            <person name="Karaoz U."/>
            <person name="Brodie E.L."/>
            <person name="Williams K.H."/>
            <person name="Hubbard S.S."/>
            <person name="Banfield J.F."/>
        </authorList>
    </citation>
    <scope>NUCLEOTIDE SEQUENCE [LARGE SCALE GENOMIC DNA]</scope>
</reference>
<feature type="transmembrane region" description="Helical" evidence="1">
    <location>
        <begin position="124"/>
        <end position="147"/>
    </location>
</feature>
<feature type="transmembrane region" description="Helical" evidence="1">
    <location>
        <begin position="47"/>
        <end position="66"/>
    </location>
</feature>
<protein>
    <recommendedName>
        <fullName evidence="4">Iron transporter</fullName>
    </recommendedName>
</protein>
<feature type="transmembrane region" description="Helical" evidence="1">
    <location>
        <begin position="159"/>
        <end position="180"/>
    </location>
</feature>
<feature type="transmembrane region" description="Helical" evidence="1">
    <location>
        <begin position="328"/>
        <end position="351"/>
    </location>
</feature>
<feature type="transmembrane region" description="Helical" evidence="1">
    <location>
        <begin position="404"/>
        <end position="426"/>
    </location>
</feature>
<dbReference type="NCBIfam" id="NF037982">
    <property type="entry name" value="Nramp_1"/>
    <property type="match status" value="1"/>
</dbReference>
<proteinExistence type="predicted"/>
<feature type="transmembrane region" description="Helical" evidence="1">
    <location>
        <begin position="438"/>
        <end position="461"/>
    </location>
</feature>
<feature type="transmembrane region" description="Helical" evidence="1">
    <location>
        <begin position="21"/>
        <end position="41"/>
    </location>
</feature>
<comment type="caution">
    <text evidence="2">The sequence shown here is derived from an EMBL/GenBank/DDBJ whole genome shotgun (WGS) entry which is preliminary data.</text>
</comment>
<organism evidence="2 3">
    <name type="scientific">Candidatus Woesebacteria bacterium GWB1_43_5</name>
    <dbReference type="NCBI Taxonomy" id="1802474"/>
    <lineage>
        <taxon>Bacteria</taxon>
        <taxon>Candidatus Woeseibacteriota</taxon>
    </lineage>
</organism>
<dbReference type="Proteomes" id="UP000178812">
    <property type="component" value="Unassembled WGS sequence"/>
</dbReference>
<dbReference type="EMBL" id="MGFM01000042">
    <property type="protein sequence ID" value="OGM05256.1"/>
    <property type="molecule type" value="Genomic_DNA"/>
</dbReference>
<dbReference type="AlphaFoldDB" id="A0A1F7WR12"/>
<evidence type="ECO:0000256" key="1">
    <source>
        <dbReference type="SAM" id="Phobius"/>
    </source>
</evidence>
<keyword evidence="1" id="KW-1133">Transmembrane helix</keyword>
<feature type="transmembrane region" description="Helical" evidence="1">
    <location>
        <begin position="95"/>
        <end position="118"/>
    </location>
</feature>